<keyword evidence="5" id="KW-0472">Membrane</keyword>
<dbReference type="EMBL" id="CAEZTS010000014">
    <property type="protein sequence ID" value="CAB4569351.1"/>
    <property type="molecule type" value="Genomic_DNA"/>
</dbReference>
<dbReference type="AlphaFoldDB" id="A0A6J6DZ05"/>
<dbReference type="Gene3D" id="2.10.109.10">
    <property type="entry name" value="Umud Fragment, subunit A"/>
    <property type="match status" value="1"/>
</dbReference>
<dbReference type="GO" id="GO:0004252">
    <property type="term" value="F:serine-type endopeptidase activity"/>
    <property type="evidence" value="ECO:0007669"/>
    <property type="project" value="InterPro"/>
</dbReference>
<comment type="catalytic activity">
    <reaction evidence="1">
        <text>Cleavage of hydrophobic, N-terminal signal or leader sequences from secreted and periplasmic proteins.</text>
        <dbReference type="EC" id="3.4.21.89"/>
    </reaction>
</comment>
<evidence type="ECO:0000256" key="4">
    <source>
        <dbReference type="ARBA" id="ARBA00022801"/>
    </source>
</evidence>
<evidence type="ECO:0000256" key="5">
    <source>
        <dbReference type="SAM" id="Phobius"/>
    </source>
</evidence>
<dbReference type="CDD" id="cd06530">
    <property type="entry name" value="S26_SPase_I"/>
    <property type="match status" value="1"/>
</dbReference>
<accession>A0A6J6DZ05</accession>
<keyword evidence="5" id="KW-0812">Transmembrane</keyword>
<evidence type="ECO:0000259" key="6">
    <source>
        <dbReference type="Pfam" id="PF10502"/>
    </source>
</evidence>
<gene>
    <name evidence="7" type="ORF">UFOPK1722_00271</name>
</gene>
<keyword evidence="4" id="KW-0378">Hydrolase</keyword>
<dbReference type="InterPro" id="IPR000223">
    <property type="entry name" value="Pept_S26A_signal_pept_1"/>
</dbReference>
<keyword evidence="5" id="KW-1133">Transmembrane helix</keyword>
<comment type="similarity">
    <text evidence="2">Belongs to the peptidase S26 family.</text>
</comment>
<feature type="domain" description="Peptidase S26" evidence="6">
    <location>
        <begin position="40"/>
        <end position="207"/>
    </location>
</feature>
<dbReference type="GO" id="GO:0006465">
    <property type="term" value="P:signal peptide processing"/>
    <property type="evidence" value="ECO:0007669"/>
    <property type="project" value="InterPro"/>
</dbReference>
<dbReference type="SUPFAM" id="SSF51306">
    <property type="entry name" value="LexA/Signal peptidase"/>
    <property type="match status" value="1"/>
</dbReference>
<dbReference type="GO" id="GO:0009003">
    <property type="term" value="F:signal peptidase activity"/>
    <property type="evidence" value="ECO:0007669"/>
    <property type="project" value="UniProtKB-EC"/>
</dbReference>
<evidence type="ECO:0000256" key="2">
    <source>
        <dbReference type="ARBA" id="ARBA00009370"/>
    </source>
</evidence>
<sequence>MERDIEIDGAFAPAMADEETGESPRVDPDERRRQQIRAVWEWVAVVAVAIVAALLIRVFLFQQYYIDGPSMQTTLMPEDRVLVNKLSYRLHDVNRGDVIVFDRLTGVDNHDDLIKRVIGLPGESVEVRSCEVFIDGRRLQEPYLNPEQTAAVEPSSRCGNHTDIAPLTVPEDMVFVMGDNRVQSFDSRDFGPIDIDEIRGRAFVVIWPASAWAWL</sequence>
<dbReference type="PROSITE" id="PS00761">
    <property type="entry name" value="SPASE_I_3"/>
    <property type="match status" value="1"/>
</dbReference>
<dbReference type="InterPro" id="IPR036286">
    <property type="entry name" value="LexA/Signal_pep-like_sf"/>
</dbReference>
<dbReference type="Pfam" id="PF10502">
    <property type="entry name" value="Peptidase_S26"/>
    <property type="match status" value="1"/>
</dbReference>
<evidence type="ECO:0000256" key="3">
    <source>
        <dbReference type="ARBA" id="ARBA00013208"/>
    </source>
</evidence>
<dbReference type="PANTHER" id="PTHR43390:SF1">
    <property type="entry name" value="CHLOROPLAST PROCESSING PEPTIDASE"/>
    <property type="match status" value="1"/>
</dbReference>
<dbReference type="PROSITE" id="PS00760">
    <property type="entry name" value="SPASE_I_2"/>
    <property type="match status" value="1"/>
</dbReference>
<dbReference type="PANTHER" id="PTHR43390">
    <property type="entry name" value="SIGNAL PEPTIDASE I"/>
    <property type="match status" value="1"/>
</dbReference>
<evidence type="ECO:0000256" key="1">
    <source>
        <dbReference type="ARBA" id="ARBA00000677"/>
    </source>
</evidence>
<organism evidence="7">
    <name type="scientific">freshwater metagenome</name>
    <dbReference type="NCBI Taxonomy" id="449393"/>
    <lineage>
        <taxon>unclassified sequences</taxon>
        <taxon>metagenomes</taxon>
        <taxon>ecological metagenomes</taxon>
    </lineage>
</organism>
<proteinExistence type="inferred from homology"/>
<dbReference type="EC" id="3.4.21.89" evidence="3"/>
<evidence type="ECO:0000313" key="7">
    <source>
        <dbReference type="EMBL" id="CAB4569351.1"/>
    </source>
</evidence>
<name>A0A6J6DZ05_9ZZZZ</name>
<dbReference type="InterPro" id="IPR019757">
    <property type="entry name" value="Pept_S26A_signal_pept_1_Lys-AS"/>
</dbReference>
<reference evidence="7" key="1">
    <citation type="submission" date="2020-05" db="EMBL/GenBank/DDBJ databases">
        <authorList>
            <person name="Chiriac C."/>
            <person name="Salcher M."/>
            <person name="Ghai R."/>
            <person name="Kavagutti S V."/>
        </authorList>
    </citation>
    <scope>NUCLEOTIDE SEQUENCE</scope>
</reference>
<feature type="transmembrane region" description="Helical" evidence="5">
    <location>
        <begin position="39"/>
        <end position="60"/>
    </location>
</feature>
<dbReference type="InterPro" id="IPR019758">
    <property type="entry name" value="Pept_S26A_signal_pept_1_CS"/>
</dbReference>
<dbReference type="GO" id="GO:0016020">
    <property type="term" value="C:membrane"/>
    <property type="evidence" value="ECO:0007669"/>
    <property type="project" value="InterPro"/>
</dbReference>
<protein>
    <recommendedName>
        <fullName evidence="3">signal peptidase I</fullName>
        <ecNumber evidence="3">3.4.21.89</ecNumber>
    </recommendedName>
</protein>
<dbReference type="NCBIfam" id="TIGR02227">
    <property type="entry name" value="sigpep_I_bact"/>
    <property type="match status" value="1"/>
</dbReference>
<dbReference type="PRINTS" id="PR00727">
    <property type="entry name" value="LEADERPTASE"/>
</dbReference>
<dbReference type="InterPro" id="IPR019533">
    <property type="entry name" value="Peptidase_S26"/>
</dbReference>